<dbReference type="RefSeq" id="XP_004337347.1">
    <property type="nucleotide sequence ID" value="XM_004337299.1"/>
</dbReference>
<dbReference type="PANTHER" id="PTHR44835:SF1">
    <property type="entry name" value="PROTEIN O-GLCNAC TRANSFERASE"/>
    <property type="match status" value="1"/>
</dbReference>
<evidence type="ECO:0000256" key="3">
    <source>
        <dbReference type="ARBA" id="ARBA00022679"/>
    </source>
</evidence>
<protein>
    <submittedName>
        <fullName evidence="8">Udpn-acetylglucosamine--peptide n-acetylglucosaminyltransferase spindly, putative</fullName>
    </submittedName>
</protein>
<accession>L8GQ71</accession>
<organism evidence="8 9">
    <name type="scientific">Acanthamoeba castellanii (strain ATCC 30010 / Neff)</name>
    <dbReference type="NCBI Taxonomy" id="1257118"/>
    <lineage>
        <taxon>Eukaryota</taxon>
        <taxon>Amoebozoa</taxon>
        <taxon>Discosea</taxon>
        <taxon>Longamoebia</taxon>
        <taxon>Centramoebida</taxon>
        <taxon>Acanthamoebidae</taxon>
        <taxon>Acanthamoeba</taxon>
    </lineage>
</organism>
<keyword evidence="9" id="KW-1185">Reference proteome</keyword>
<comment type="pathway">
    <text evidence="1">Protein modification; protein glycosylation.</text>
</comment>
<dbReference type="GeneID" id="14915619"/>
<feature type="domain" description="O-GlcNAc transferase C-terminal" evidence="7">
    <location>
        <begin position="2"/>
        <end position="78"/>
    </location>
</feature>
<dbReference type="Pfam" id="PF13844">
    <property type="entry name" value="Glyco_transf_41"/>
    <property type="match status" value="2"/>
</dbReference>
<evidence type="ECO:0000256" key="5">
    <source>
        <dbReference type="ARBA" id="ARBA00022803"/>
    </source>
</evidence>
<dbReference type="KEGG" id="acan:ACA1_221360"/>
<evidence type="ECO:0000313" key="9">
    <source>
        <dbReference type="Proteomes" id="UP000011083"/>
    </source>
</evidence>
<dbReference type="AlphaFoldDB" id="L8GQ71"/>
<dbReference type="GO" id="GO:0016757">
    <property type="term" value="F:glycosyltransferase activity"/>
    <property type="evidence" value="ECO:0007669"/>
    <property type="project" value="UniProtKB-KW"/>
</dbReference>
<proteinExistence type="predicted"/>
<keyword evidence="5" id="KW-0802">TPR repeat</keyword>
<dbReference type="EMBL" id="KB008036">
    <property type="protein sequence ID" value="ELR15334.1"/>
    <property type="molecule type" value="Genomic_DNA"/>
</dbReference>
<feature type="region of interest" description="Disordered" evidence="6">
    <location>
        <begin position="289"/>
        <end position="346"/>
    </location>
</feature>
<evidence type="ECO:0000256" key="1">
    <source>
        <dbReference type="ARBA" id="ARBA00004922"/>
    </source>
</evidence>
<dbReference type="STRING" id="1257118.L8GQ71"/>
<keyword evidence="4" id="KW-0677">Repeat</keyword>
<keyword evidence="3 8" id="KW-0808">Transferase</keyword>
<dbReference type="InterPro" id="IPR029489">
    <property type="entry name" value="OGT/SEC/SPY_C"/>
</dbReference>
<dbReference type="Gene3D" id="3.40.50.11380">
    <property type="match status" value="1"/>
</dbReference>
<dbReference type="Gene3D" id="3.40.50.2000">
    <property type="entry name" value="Glycogen Phosphorylase B"/>
    <property type="match status" value="2"/>
</dbReference>
<feature type="domain" description="O-GlcNAc transferase C-terminal" evidence="7">
    <location>
        <begin position="127"/>
        <end position="238"/>
    </location>
</feature>
<dbReference type="OrthoDB" id="17413at2759"/>
<evidence type="ECO:0000256" key="2">
    <source>
        <dbReference type="ARBA" id="ARBA00022676"/>
    </source>
</evidence>
<dbReference type="PANTHER" id="PTHR44835">
    <property type="entry name" value="UDP-N-ACETYLGLUCOSAMINE--PEPTIDE N-ACETYLGLUCOSAMINYLTRANSFERASE SPINDLY-RELATED"/>
    <property type="match status" value="1"/>
</dbReference>
<evidence type="ECO:0000259" key="7">
    <source>
        <dbReference type="Pfam" id="PF13844"/>
    </source>
</evidence>
<dbReference type="Proteomes" id="UP000011083">
    <property type="component" value="Unassembled WGS sequence"/>
</dbReference>
<dbReference type="OMA" id="DYRFADA"/>
<evidence type="ECO:0000256" key="6">
    <source>
        <dbReference type="SAM" id="MobiDB-lite"/>
    </source>
</evidence>
<dbReference type="InterPro" id="IPR051939">
    <property type="entry name" value="Glycosyltr_41/O-GlcNAc_trsf"/>
</dbReference>
<name>L8GQ71_ACACF</name>
<dbReference type="VEuPathDB" id="AmoebaDB:ACA1_221360"/>
<feature type="compositionally biased region" description="Polar residues" evidence="6">
    <location>
        <begin position="289"/>
        <end position="305"/>
    </location>
</feature>
<evidence type="ECO:0000256" key="4">
    <source>
        <dbReference type="ARBA" id="ARBA00022737"/>
    </source>
</evidence>
<keyword evidence="2 8" id="KW-0328">Glycosyltransferase</keyword>
<evidence type="ECO:0000313" key="8">
    <source>
        <dbReference type="EMBL" id="ELR15334.1"/>
    </source>
</evidence>
<sequence>MIMADEIDILVDLTGHTAGNRLDVMALKPAPVQVTYIGYPNTTGLPTIDYRFADAVTDPLDSQQRYVEELVRLPHCFLCYTPSPDAGPVAPAPCTKNGYITFGSFNNLAKRMVIKCKPFACDTIRNNFLRRLQDEGIEPARVDLLALIPLNHDHLQAYSYMDISLDTFPYAGTTTTCEALWMGVPVITLTGDNHAHNVGATILQQVGHEELIARTKESYVQAALRLASDVQRLHAIRRYRIAIVSISLREKMQSSYLCNPREFTRNLEDTYSRLWRKHCLQHVELSAVDNQGQPAPSSEPNTTTGPAKKVKITTEGTELDGGGGAAAAENGSHRGPAYVHPARSPF</sequence>
<gene>
    <name evidence="8" type="ORF">ACA1_221360</name>
</gene>
<reference evidence="8 9" key="1">
    <citation type="journal article" date="2013" name="Genome Biol.">
        <title>Genome of Acanthamoeba castellanii highlights extensive lateral gene transfer and early evolution of tyrosine kinase signaling.</title>
        <authorList>
            <person name="Clarke M."/>
            <person name="Lohan A.J."/>
            <person name="Liu B."/>
            <person name="Lagkouvardos I."/>
            <person name="Roy S."/>
            <person name="Zafar N."/>
            <person name="Bertelli C."/>
            <person name="Schilde C."/>
            <person name="Kianianmomeni A."/>
            <person name="Burglin T.R."/>
            <person name="Frech C."/>
            <person name="Turcotte B."/>
            <person name="Kopec K.O."/>
            <person name="Synnott J.M."/>
            <person name="Choo C."/>
            <person name="Paponov I."/>
            <person name="Finkler A."/>
            <person name="Soon Heng Tan C."/>
            <person name="Hutchins A.P."/>
            <person name="Weinmeier T."/>
            <person name="Rattei T."/>
            <person name="Chu J.S."/>
            <person name="Gimenez G."/>
            <person name="Irimia M."/>
            <person name="Rigden D.J."/>
            <person name="Fitzpatrick D.A."/>
            <person name="Lorenzo-Morales J."/>
            <person name="Bateman A."/>
            <person name="Chiu C.H."/>
            <person name="Tang P."/>
            <person name="Hegemann P."/>
            <person name="Fromm H."/>
            <person name="Raoult D."/>
            <person name="Greub G."/>
            <person name="Miranda-Saavedra D."/>
            <person name="Chen N."/>
            <person name="Nash P."/>
            <person name="Ginger M.L."/>
            <person name="Horn M."/>
            <person name="Schaap P."/>
            <person name="Caler L."/>
            <person name="Loftus B."/>
        </authorList>
    </citation>
    <scope>NUCLEOTIDE SEQUENCE [LARGE SCALE GENOMIC DNA]</scope>
    <source>
        <strain evidence="8 9">Neff</strain>
    </source>
</reference>